<name>A0A0A1NN23_RHIZD</name>
<dbReference type="InterPro" id="IPR011993">
    <property type="entry name" value="PH-like_dom_sf"/>
</dbReference>
<dbReference type="InterPro" id="IPR001605">
    <property type="entry name" value="PH_dom-spectrin-type"/>
</dbReference>
<accession>A0A0A1NN23</accession>
<gene>
    <name evidence="2" type="ORF">BCV71DRAFT_194992</name>
</gene>
<dbReference type="Pfam" id="PF15410">
    <property type="entry name" value="PH_9"/>
    <property type="match status" value="1"/>
</dbReference>
<dbReference type="PANTHER" id="PTHR37283:SF1">
    <property type="entry name" value="PH DOMAIN-CONTAINING PROTEIN YHR131C"/>
    <property type="match status" value="1"/>
</dbReference>
<evidence type="ECO:0000259" key="1">
    <source>
        <dbReference type="PROSITE" id="PS50003"/>
    </source>
</evidence>
<dbReference type="AlphaFoldDB" id="A0A0A1NN23"/>
<dbReference type="EMBL" id="KV921283">
    <property type="protein sequence ID" value="ORE21123.1"/>
    <property type="molecule type" value="Genomic_DNA"/>
</dbReference>
<dbReference type="Gene3D" id="2.30.29.30">
    <property type="entry name" value="Pleckstrin-homology domain (PH domain)/Phosphotyrosine-binding domain (PTB)"/>
    <property type="match status" value="1"/>
</dbReference>
<dbReference type="VEuPathDB" id="FungiDB:BCV72DRAFT_127987"/>
<dbReference type="OMA" id="PPAWSHT"/>
<organism evidence="2 3">
    <name type="scientific">Rhizopus microsporus</name>
    <dbReference type="NCBI Taxonomy" id="58291"/>
    <lineage>
        <taxon>Eukaryota</taxon>
        <taxon>Fungi</taxon>
        <taxon>Fungi incertae sedis</taxon>
        <taxon>Mucoromycota</taxon>
        <taxon>Mucoromycotina</taxon>
        <taxon>Mucoromycetes</taxon>
        <taxon>Mucorales</taxon>
        <taxon>Mucorineae</taxon>
        <taxon>Rhizopodaceae</taxon>
        <taxon>Rhizopus</taxon>
    </lineage>
</organism>
<dbReference type="InterPro" id="IPR041681">
    <property type="entry name" value="PH_9"/>
</dbReference>
<reference evidence="2 3" key="1">
    <citation type="journal article" date="2016" name="Proc. Natl. Acad. Sci. U.S.A.">
        <title>Lipid metabolic changes in an early divergent fungus govern the establishment of a mutualistic symbiosis with endobacteria.</title>
        <authorList>
            <person name="Lastovetsky O.A."/>
            <person name="Gaspar M.L."/>
            <person name="Mondo S.J."/>
            <person name="LaButti K.M."/>
            <person name="Sandor L."/>
            <person name="Grigoriev I.V."/>
            <person name="Henry S.A."/>
            <person name="Pawlowska T.E."/>
        </authorList>
    </citation>
    <scope>NUCLEOTIDE SEQUENCE [LARGE SCALE GENOMIC DNA]</scope>
    <source>
        <strain evidence="2 3">ATCC 11559</strain>
    </source>
</reference>
<dbReference type="InterPro" id="IPR001849">
    <property type="entry name" value="PH_domain"/>
</dbReference>
<dbReference type="PRINTS" id="PR00683">
    <property type="entry name" value="SPECTRINPH"/>
</dbReference>
<dbReference type="GO" id="GO:0005543">
    <property type="term" value="F:phospholipid binding"/>
    <property type="evidence" value="ECO:0007669"/>
    <property type="project" value="InterPro"/>
</dbReference>
<dbReference type="Proteomes" id="UP000242381">
    <property type="component" value="Unassembled WGS sequence"/>
</dbReference>
<proteinExistence type="predicted"/>
<dbReference type="PANTHER" id="PTHR37283">
    <property type="entry name" value="PH DOMAIN-CONTAINING PROTEIN YHR131C"/>
    <property type="match status" value="1"/>
</dbReference>
<dbReference type="PROSITE" id="PS50003">
    <property type="entry name" value="PH_DOMAIN"/>
    <property type="match status" value="1"/>
</dbReference>
<protein>
    <submittedName>
        <fullName evidence="2">PH domain-like protein</fullName>
    </submittedName>
</protein>
<sequence length="249" mass="29287">MLAIANTNTPTVNNSTRLVSFFLKKKKSSWSLRSFSKNKKIFTHISTSASSLPIYTTQDEDYTLPPSYDDKSHPWAFQFPKFMTSRVIHPREEEGREELPDYECTVEKMGSAYVKCEMTEPGVRSTNRSWRFLYLQVRGTMILGYKHNPKHERRTQPIWIHSMQGAQITVATDYMKHRHVLRLQIANGPQLLIKTQTDADKMNWIDAIESSINISTDIDYRDMPQFITLRVRHRRHHNRDRRPMEETLV</sequence>
<dbReference type="SMART" id="SM00233">
    <property type="entry name" value="PH"/>
    <property type="match status" value="1"/>
</dbReference>
<evidence type="ECO:0000313" key="3">
    <source>
        <dbReference type="Proteomes" id="UP000242381"/>
    </source>
</evidence>
<evidence type="ECO:0000313" key="2">
    <source>
        <dbReference type="EMBL" id="ORE21123.1"/>
    </source>
</evidence>
<feature type="domain" description="PH" evidence="1">
    <location>
        <begin position="105"/>
        <end position="213"/>
    </location>
</feature>
<dbReference type="SUPFAM" id="SSF50729">
    <property type="entry name" value="PH domain-like"/>
    <property type="match status" value="1"/>
</dbReference>